<dbReference type="OrthoDB" id="197272at2"/>
<evidence type="ECO:0000313" key="1">
    <source>
        <dbReference type="EMBL" id="GEK90736.1"/>
    </source>
</evidence>
<dbReference type="RefSeq" id="WP_146923209.1">
    <property type="nucleotide sequence ID" value="NZ_BJUY01000003.1"/>
</dbReference>
<accession>A0A511ARM5</accession>
<organism evidence="1 2">
    <name type="scientific">Alkalibacterium kapii</name>
    <dbReference type="NCBI Taxonomy" id="426704"/>
    <lineage>
        <taxon>Bacteria</taxon>
        <taxon>Bacillati</taxon>
        <taxon>Bacillota</taxon>
        <taxon>Bacilli</taxon>
        <taxon>Lactobacillales</taxon>
        <taxon>Carnobacteriaceae</taxon>
        <taxon>Alkalibacterium</taxon>
    </lineage>
</organism>
<dbReference type="EMBL" id="BJUY01000003">
    <property type="protein sequence ID" value="GEK90736.1"/>
    <property type="molecule type" value="Genomic_DNA"/>
</dbReference>
<reference evidence="1 2" key="1">
    <citation type="submission" date="2019-07" db="EMBL/GenBank/DDBJ databases">
        <title>Whole genome shotgun sequence of Alkalibacterium kapii NBRC 103247.</title>
        <authorList>
            <person name="Hosoyama A."/>
            <person name="Uohara A."/>
            <person name="Ohji S."/>
            <person name="Ichikawa N."/>
        </authorList>
    </citation>
    <scope>NUCLEOTIDE SEQUENCE [LARGE SCALE GENOMIC DNA]</scope>
    <source>
        <strain evidence="1 2">NBRC 103247</strain>
    </source>
</reference>
<name>A0A511ARM5_9LACT</name>
<proteinExistence type="predicted"/>
<keyword evidence="2" id="KW-1185">Reference proteome</keyword>
<gene>
    <name evidence="1" type="ORF">AKA01nite_03580</name>
</gene>
<evidence type="ECO:0000313" key="2">
    <source>
        <dbReference type="Proteomes" id="UP000321662"/>
    </source>
</evidence>
<dbReference type="AlphaFoldDB" id="A0A511ARM5"/>
<sequence length="93" mass="10411">MLLYAAKIKMSPGCTDSLCCQDIESIYLEGLNSKTFHLRETVHALLKYDPKTVAVKNKEIFILEAATSPKGDQYVRTANCPKKIDPLLSLPRL</sequence>
<protein>
    <recommendedName>
        <fullName evidence="3">DUF3892 domain-containing protein</fullName>
    </recommendedName>
</protein>
<evidence type="ECO:0008006" key="3">
    <source>
        <dbReference type="Google" id="ProtNLM"/>
    </source>
</evidence>
<comment type="caution">
    <text evidence="1">The sequence shown here is derived from an EMBL/GenBank/DDBJ whole genome shotgun (WGS) entry which is preliminary data.</text>
</comment>
<dbReference type="Proteomes" id="UP000321662">
    <property type="component" value="Unassembled WGS sequence"/>
</dbReference>